<proteinExistence type="predicted"/>
<accession>A0ABQ8S434</accession>
<dbReference type="InterPro" id="IPR011074">
    <property type="entry name" value="CRAL/TRIO_N_dom"/>
</dbReference>
<comment type="caution">
    <text evidence="3">The sequence shown here is derived from an EMBL/GenBank/DDBJ whole genome shotgun (WGS) entry which is preliminary data.</text>
</comment>
<gene>
    <name evidence="3" type="ORF">ANN_25658</name>
</gene>
<dbReference type="EMBL" id="JAJSOF020000036">
    <property type="protein sequence ID" value="KAJ4428665.1"/>
    <property type="molecule type" value="Genomic_DNA"/>
</dbReference>
<sequence>CCNGRGEEGEESPLFSPKPEDDGSECRLSEELRLLAQTELREDDATRVHALQQMREWIEKHPDIKRCRTGYIDEVLFVVALLMALDVNSSDSPFLLRFLRTKKFSIPLAQEMLERYLVIRQLYPHWFRGLDVDDPAISELLEQGYIVPLPQRDDFGRQVILTCAARFDPYKYTSAHMARAHSVVVECLMDDEENQIRGYSYCNDESGLTMGHISLWSLSDIRKILRCIQNSTPMRHKATHFFNVPHYANKVFEFFIALLSDKLKDRIKLHTSIDDLKDAVNQKILPKEYGGEIPLSDMIAQFQKRLQERREIIKTLDKMEIEVNPKAKYVADMEDELAGIAGSFRQLQVD</sequence>
<dbReference type="SUPFAM" id="SSF46938">
    <property type="entry name" value="CRAL/TRIO N-terminal domain"/>
    <property type="match status" value="1"/>
</dbReference>
<dbReference type="Pfam" id="PF00650">
    <property type="entry name" value="CRAL_TRIO"/>
    <property type="match status" value="1"/>
</dbReference>
<dbReference type="PROSITE" id="PS50191">
    <property type="entry name" value="CRAL_TRIO"/>
    <property type="match status" value="1"/>
</dbReference>
<dbReference type="CDD" id="cd00170">
    <property type="entry name" value="SEC14"/>
    <property type="match status" value="1"/>
</dbReference>
<dbReference type="PANTHER" id="PTHR10174:SF166">
    <property type="entry name" value="LD40136P"/>
    <property type="match status" value="1"/>
</dbReference>
<name>A0ABQ8S434_PERAM</name>
<dbReference type="Gene3D" id="1.20.5.1200">
    <property type="entry name" value="Alpha-tocopherol transfer"/>
    <property type="match status" value="1"/>
</dbReference>
<reference evidence="3 4" key="1">
    <citation type="journal article" date="2022" name="Allergy">
        <title>Genome assembly and annotation of Periplaneta americana reveal a comprehensive cockroach allergen profile.</title>
        <authorList>
            <person name="Wang L."/>
            <person name="Xiong Q."/>
            <person name="Saelim N."/>
            <person name="Wang L."/>
            <person name="Nong W."/>
            <person name="Wan A.T."/>
            <person name="Shi M."/>
            <person name="Liu X."/>
            <person name="Cao Q."/>
            <person name="Hui J.H.L."/>
            <person name="Sookrung N."/>
            <person name="Leung T.F."/>
            <person name="Tungtrongchitr A."/>
            <person name="Tsui S.K.W."/>
        </authorList>
    </citation>
    <scope>NUCLEOTIDE SEQUENCE [LARGE SCALE GENOMIC DNA]</scope>
    <source>
        <strain evidence="3">PWHHKU_190912</strain>
    </source>
</reference>
<feature type="region of interest" description="Disordered" evidence="1">
    <location>
        <begin position="1"/>
        <end position="25"/>
    </location>
</feature>
<protein>
    <recommendedName>
        <fullName evidence="2">CRAL-TRIO domain-containing protein</fullName>
    </recommendedName>
</protein>
<dbReference type="SMART" id="SM00516">
    <property type="entry name" value="SEC14"/>
    <property type="match status" value="1"/>
</dbReference>
<evidence type="ECO:0000313" key="4">
    <source>
        <dbReference type="Proteomes" id="UP001148838"/>
    </source>
</evidence>
<dbReference type="PANTHER" id="PTHR10174">
    <property type="entry name" value="ALPHA-TOCOPHEROL TRANSFER PROTEIN-RELATED"/>
    <property type="match status" value="1"/>
</dbReference>
<dbReference type="InterPro" id="IPR001251">
    <property type="entry name" value="CRAL-TRIO_dom"/>
</dbReference>
<dbReference type="InterPro" id="IPR036865">
    <property type="entry name" value="CRAL-TRIO_dom_sf"/>
</dbReference>
<dbReference type="Gene3D" id="1.10.8.20">
    <property type="entry name" value="N-terminal domain of phosphatidylinositol transfer protein sec14p"/>
    <property type="match status" value="1"/>
</dbReference>
<evidence type="ECO:0000313" key="3">
    <source>
        <dbReference type="EMBL" id="KAJ4428665.1"/>
    </source>
</evidence>
<dbReference type="Gene3D" id="3.40.525.10">
    <property type="entry name" value="CRAL-TRIO lipid binding domain"/>
    <property type="match status" value="1"/>
</dbReference>
<dbReference type="InterPro" id="IPR036273">
    <property type="entry name" value="CRAL/TRIO_N_dom_sf"/>
</dbReference>
<dbReference type="Proteomes" id="UP001148838">
    <property type="component" value="Unassembled WGS sequence"/>
</dbReference>
<evidence type="ECO:0000256" key="1">
    <source>
        <dbReference type="SAM" id="MobiDB-lite"/>
    </source>
</evidence>
<dbReference type="PRINTS" id="PR00180">
    <property type="entry name" value="CRETINALDHBP"/>
</dbReference>
<feature type="non-terminal residue" evidence="3">
    <location>
        <position position="1"/>
    </location>
</feature>
<dbReference type="SUPFAM" id="SSF52087">
    <property type="entry name" value="CRAL/TRIO domain"/>
    <property type="match status" value="1"/>
</dbReference>
<feature type="domain" description="CRAL-TRIO" evidence="2">
    <location>
        <begin position="133"/>
        <end position="297"/>
    </location>
</feature>
<evidence type="ECO:0000259" key="2">
    <source>
        <dbReference type="PROSITE" id="PS50191"/>
    </source>
</evidence>
<dbReference type="SMART" id="SM01100">
    <property type="entry name" value="CRAL_TRIO_N"/>
    <property type="match status" value="1"/>
</dbReference>
<organism evidence="3 4">
    <name type="scientific">Periplaneta americana</name>
    <name type="common">American cockroach</name>
    <name type="synonym">Blatta americana</name>
    <dbReference type="NCBI Taxonomy" id="6978"/>
    <lineage>
        <taxon>Eukaryota</taxon>
        <taxon>Metazoa</taxon>
        <taxon>Ecdysozoa</taxon>
        <taxon>Arthropoda</taxon>
        <taxon>Hexapoda</taxon>
        <taxon>Insecta</taxon>
        <taxon>Pterygota</taxon>
        <taxon>Neoptera</taxon>
        <taxon>Polyneoptera</taxon>
        <taxon>Dictyoptera</taxon>
        <taxon>Blattodea</taxon>
        <taxon>Blattoidea</taxon>
        <taxon>Blattidae</taxon>
        <taxon>Blattinae</taxon>
        <taxon>Periplaneta</taxon>
    </lineage>
</organism>
<keyword evidence="4" id="KW-1185">Reference proteome</keyword>